<reference evidence="2" key="1">
    <citation type="submission" date="2022-08" db="EMBL/GenBank/DDBJ databases">
        <title>Genomic Encyclopedia of Type Strains, Phase V (KMG-V): Genome sequencing to study the core and pangenomes of soil and plant-associated prokaryotes.</title>
        <authorList>
            <person name="Whitman W."/>
        </authorList>
    </citation>
    <scope>NUCLEOTIDE SEQUENCE</scope>
    <source>
        <strain evidence="2">SP3012</strain>
    </source>
</reference>
<evidence type="ECO:0000313" key="2">
    <source>
        <dbReference type="EMBL" id="MCS4036220.1"/>
    </source>
</evidence>
<dbReference type="PROSITE" id="PS51318">
    <property type="entry name" value="TAT"/>
    <property type="match status" value="1"/>
</dbReference>
<organism evidence="2 3">
    <name type="scientific">Salinibacter ruber</name>
    <dbReference type="NCBI Taxonomy" id="146919"/>
    <lineage>
        <taxon>Bacteria</taxon>
        <taxon>Pseudomonadati</taxon>
        <taxon>Rhodothermota</taxon>
        <taxon>Rhodothermia</taxon>
        <taxon>Rhodothermales</taxon>
        <taxon>Salinibacteraceae</taxon>
        <taxon>Salinibacter</taxon>
    </lineage>
</organism>
<protein>
    <recommendedName>
        <fullName evidence="4">Twin-arginine translocation signal domain-containing protein</fullName>
    </recommendedName>
</protein>
<evidence type="ECO:0000256" key="1">
    <source>
        <dbReference type="SAM" id="MobiDB-lite"/>
    </source>
</evidence>
<name>A0A9X2ZA97_9BACT</name>
<accession>A0A9X2ZA97</accession>
<dbReference type="Proteomes" id="UP001155040">
    <property type="component" value="Unassembled WGS sequence"/>
</dbReference>
<feature type="region of interest" description="Disordered" evidence="1">
    <location>
        <begin position="116"/>
        <end position="154"/>
    </location>
</feature>
<dbReference type="EMBL" id="JANUBF010000006">
    <property type="protein sequence ID" value="MCS4036220.1"/>
    <property type="molecule type" value="Genomic_DNA"/>
</dbReference>
<evidence type="ECO:0000313" key="3">
    <source>
        <dbReference type="Proteomes" id="UP001155040"/>
    </source>
</evidence>
<dbReference type="InterPro" id="IPR006311">
    <property type="entry name" value="TAT_signal"/>
</dbReference>
<evidence type="ECO:0008006" key="4">
    <source>
        <dbReference type="Google" id="ProtNLM"/>
    </source>
</evidence>
<gene>
    <name evidence="2" type="ORF">GGQ01_001275</name>
</gene>
<comment type="caution">
    <text evidence="2">The sequence shown here is derived from an EMBL/GenBank/DDBJ whole genome shotgun (WGS) entry which is preliminary data.</text>
</comment>
<dbReference type="AlphaFoldDB" id="A0A9X2ZA97"/>
<sequence>MPASSRRAFLKTSAALALGTALPAGGPASARAPDTARSGRAAAGSGPLYRISLAQWSLHRALFDGDLDPLDFARTAREAFDIGAVEYVNQFFMDRATDAQYLQTMKTRACRACSSCATGRAPSDTRTPRSERPPSKTTTSGSRPPPCSGATRFA</sequence>
<proteinExistence type="predicted"/>
<dbReference type="Gene3D" id="3.20.20.150">
    <property type="entry name" value="Divalent-metal-dependent TIM barrel enzymes"/>
    <property type="match status" value="1"/>
</dbReference>